<evidence type="ECO:0008006" key="3">
    <source>
        <dbReference type="Google" id="ProtNLM"/>
    </source>
</evidence>
<organism evidence="1 2">
    <name type="scientific">Rhizobium wuzhouense</name>
    <dbReference type="NCBI Taxonomy" id="1986026"/>
    <lineage>
        <taxon>Bacteria</taxon>
        <taxon>Pseudomonadati</taxon>
        <taxon>Pseudomonadota</taxon>
        <taxon>Alphaproteobacteria</taxon>
        <taxon>Hyphomicrobiales</taxon>
        <taxon>Rhizobiaceae</taxon>
        <taxon>Rhizobium/Agrobacterium group</taxon>
        <taxon>Rhizobium</taxon>
    </lineage>
</organism>
<dbReference type="EMBL" id="QJRY01000001">
    <property type="protein sequence ID" value="PYB77215.1"/>
    <property type="molecule type" value="Genomic_DNA"/>
</dbReference>
<evidence type="ECO:0000313" key="2">
    <source>
        <dbReference type="Proteomes" id="UP000247536"/>
    </source>
</evidence>
<dbReference type="Proteomes" id="UP000247536">
    <property type="component" value="Unassembled WGS sequence"/>
</dbReference>
<evidence type="ECO:0000313" key="1">
    <source>
        <dbReference type="EMBL" id="PYB77215.1"/>
    </source>
</evidence>
<gene>
    <name evidence="1" type="ORF">DMY87_02260</name>
</gene>
<comment type="caution">
    <text evidence="1">The sequence shown here is derived from an EMBL/GenBank/DDBJ whole genome shotgun (WGS) entry which is preliminary data.</text>
</comment>
<keyword evidence="2" id="KW-1185">Reference proteome</keyword>
<reference evidence="1 2" key="1">
    <citation type="submission" date="2018-06" db="EMBL/GenBank/DDBJ databases">
        <title>Rhizobium wuzhouense sp. nov., isolated from roots of Oryza officinalis.</title>
        <authorList>
            <person name="Yuan T."/>
        </authorList>
    </citation>
    <scope>NUCLEOTIDE SEQUENCE [LARGE SCALE GENOMIC DNA]</scope>
    <source>
        <strain evidence="1 2">W44</strain>
    </source>
</reference>
<protein>
    <recommendedName>
        <fullName evidence="3">DUF3606 domain-containing protein</fullName>
    </recommendedName>
</protein>
<name>A0ABX5NVL7_9HYPH</name>
<proteinExistence type="predicted"/>
<accession>A0ABX5NVL7</accession>
<sequence>MDAAALQRFHANPDAELKRFGISDSAAKIIKSKDAPAIHKAIKTNFGANAAADTVNVVVVVL</sequence>